<evidence type="ECO:0000256" key="1">
    <source>
        <dbReference type="ARBA" id="ARBA00023015"/>
    </source>
</evidence>
<dbReference type="PANTHER" id="PTHR46796:SF6">
    <property type="entry name" value="ARAC SUBFAMILY"/>
    <property type="match status" value="1"/>
</dbReference>
<dbReference type="GO" id="GO:0003700">
    <property type="term" value="F:DNA-binding transcription factor activity"/>
    <property type="evidence" value="ECO:0007669"/>
    <property type="project" value="InterPro"/>
</dbReference>
<dbReference type="PANTHER" id="PTHR46796">
    <property type="entry name" value="HTH-TYPE TRANSCRIPTIONAL ACTIVATOR RHAS-RELATED"/>
    <property type="match status" value="1"/>
</dbReference>
<evidence type="ECO:0000256" key="2">
    <source>
        <dbReference type="ARBA" id="ARBA00023125"/>
    </source>
</evidence>
<dbReference type="AlphaFoldDB" id="A0AAW7BDH2"/>
<dbReference type="PROSITE" id="PS01124">
    <property type="entry name" value="HTH_ARAC_FAMILY_2"/>
    <property type="match status" value="1"/>
</dbReference>
<sequence length="317" mass="35161">MPALSMTAFPPLEAATGTDVPAIARRLFGTVRLHFSQGRESASRLVSAKFGQCRLTRLNAEAHLVDGTHVLTDGHRPDMVKLVIQPRGRSLFQQAGHNVTVGGQALVIYDPAYSYRLDNPMPVEVLMLQVPRGTLPPTIAGRLRQPMTVPLSCGGLPNILFSMMQTTALEMNHLDRAGRESLGRAMVDLTRTIVGDHMKADTRTNAQPLALLFDRISNYVTENIRRSDLDAADIARRMGCSVRYVYRAFAAQGTTPADFIWEQRLAAAAEMLRNSPLRPGLIAETAFEFGFSSSAHFSRLFRQRYDHTPSQWREAAK</sequence>
<evidence type="ECO:0000313" key="5">
    <source>
        <dbReference type="EMBL" id="MDL2334044.1"/>
    </source>
</evidence>
<protein>
    <submittedName>
        <fullName evidence="5">AraC family transcriptional regulator</fullName>
    </submittedName>
</protein>
<evidence type="ECO:0000259" key="4">
    <source>
        <dbReference type="PROSITE" id="PS01124"/>
    </source>
</evidence>
<evidence type="ECO:0000256" key="3">
    <source>
        <dbReference type="ARBA" id="ARBA00023163"/>
    </source>
</evidence>
<gene>
    <name evidence="5" type="ORF">P8A28_14100</name>
</gene>
<keyword evidence="2" id="KW-0238">DNA-binding</keyword>
<dbReference type="SUPFAM" id="SSF46689">
    <property type="entry name" value="Homeodomain-like"/>
    <property type="match status" value="1"/>
</dbReference>
<dbReference type="InterPro" id="IPR018062">
    <property type="entry name" value="HTH_AraC-typ_CS"/>
</dbReference>
<comment type="caution">
    <text evidence="5">The sequence shown here is derived from an EMBL/GenBank/DDBJ whole genome shotgun (WGS) entry which is preliminary data.</text>
</comment>
<dbReference type="Pfam" id="PF14525">
    <property type="entry name" value="AraC_binding_2"/>
    <property type="match status" value="1"/>
</dbReference>
<reference evidence="5" key="1">
    <citation type="journal article" date="2023" name="Front. Microbiol.">
        <title>Isolation of Brucella inopinata from a White's tree frog (Litoria caerulea): pose exotic frogs a potential risk to human health?</title>
        <authorList>
            <person name="Scholz H.C."/>
            <person name="Heckers K.O."/>
            <person name="Appelt S."/>
            <person name="Geier-Doemling D."/>
            <person name="Schlegel P."/>
            <person name="Wattam A.R."/>
        </authorList>
    </citation>
    <scope>NUCLEOTIDE SEQUENCE</scope>
    <source>
        <strain evidence="5">FO700662</strain>
    </source>
</reference>
<dbReference type="Proteomes" id="UP001171122">
    <property type="component" value="Unassembled WGS sequence"/>
</dbReference>
<keyword evidence="1" id="KW-0805">Transcription regulation</keyword>
<dbReference type="InterPro" id="IPR009057">
    <property type="entry name" value="Homeodomain-like_sf"/>
</dbReference>
<proteinExistence type="predicted"/>
<evidence type="ECO:0000313" key="6">
    <source>
        <dbReference type="Proteomes" id="UP001171122"/>
    </source>
</evidence>
<dbReference type="InterPro" id="IPR050204">
    <property type="entry name" value="AraC_XylS_family_regulators"/>
</dbReference>
<dbReference type="SMART" id="SM00342">
    <property type="entry name" value="HTH_ARAC"/>
    <property type="match status" value="1"/>
</dbReference>
<organism evidence="5 6">
    <name type="scientific">Brucella inopinata</name>
    <dbReference type="NCBI Taxonomy" id="1218315"/>
    <lineage>
        <taxon>Bacteria</taxon>
        <taxon>Pseudomonadati</taxon>
        <taxon>Pseudomonadota</taxon>
        <taxon>Alphaproteobacteria</taxon>
        <taxon>Hyphomicrobiales</taxon>
        <taxon>Brucellaceae</taxon>
        <taxon>Brucella/Ochrobactrum group</taxon>
        <taxon>Brucella</taxon>
    </lineage>
</organism>
<dbReference type="EMBL" id="JARQXC010000026">
    <property type="protein sequence ID" value="MDL2334044.1"/>
    <property type="molecule type" value="Genomic_DNA"/>
</dbReference>
<dbReference type="GO" id="GO:0043565">
    <property type="term" value="F:sequence-specific DNA binding"/>
    <property type="evidence" value="ECO:0007669"/>
    <property type="project" value="InterPro"/>
</dbReference>
<feature type="domain" description="HTH araC/xylS-type" evidence="4">
    <location>
        <begin position="214"/>
        <end position="315"/>
    </location>
</feature>
<dbReference type="PROSITE" id="PS00041">
    <property type="entry name" value="HTH_ARAC_FAMILY_1"/>
    <property type="match status" value="1"/>
</dbReference>
<dbReference type="Pfam" id="PF12833">
    <property type="entry name" value="HTH_18"/>
    <property type="match status" value="1"/>
</dbReference>
<dbReference type="PRINTS" id="PR00032">
    <property type="entry name" value="HTHARAC"/>
</dbReference>
<dbReference type="InterPro" id="IPR018060">
    <property type="entry name" value="HTH_AraC"/>
</dbReference>
<dbReference type="Gene3D" id="1.10.10.60">
    <property type="entry name" value="Homeodomain-like"/>
    <property type="match status" value="1"/>
</dbReference>
<dbReference type="InterPro" id="IPR035418">
    <property type="entry name" value="AraC-bd_2"/>
</dbReference>
<keyword evidence="3" id="KW-0804">Transcription</keyword>
<dbReference type="RefSeq" id="WP_025200216.1">
    <property type="nucleotide sequence ID" value="NZ_JARQXC010000026.1"/>
</dbReference>
<accession>A0AAW7BDH2</accession>
<name>A0AAW7BDH2_9HYPH</name>
<dbReference type="InterPro" id="IPR020449">
    <property type="entry name" value="Tscrpt_reg_AraC-type_HTH"/>
</dbReference>
<keyword evidence="6" id="KW-1185">Reference proteome</keyword>